<gene>
    <name evidence="1" type="ORF">PEL8287_02724</name>
</gene>
<dbReference type="Proteomes" id="UP000193827">
    <property type="component" value="Unassembled WGS sequence"/>
</dbReference>
<dbReference type="OrthoDB" id="9790747at2"/>
<accession>A0A1Y5SYT2</accession>
<protein>
    <recommendedName>
        <fullName evidence="3">HTH arsR-type domain-containing protein</fullName>
    </recommendedName>
</protein>
<keyword evidence="2" id="KW-1185">Reference proteome</keyword>
<sequence length="71" mass="8268">MLFTNKVERKSHDPLTDIFKAASDPTRRFILTLLAQHGPLRDIDSWFEELLSIWVLRLDALDDLLNTETSK</sequence>
<proteinExistence type="predicted"/>
<dbReference type="Gene3D" id="1.10.10.10">
    <property type="entry name" value="Winged helix-like DNA-binding domain superfamily/Winged helix DNA-binding domain"/>
    <property type="match status" value="1"/>
</dbReference>
<evidence type="ECO:0000313" key="2">
    <source>
        <dbReference type="Proteomes" id="UP000193827"/>
    </source>
</evidence>
<dbReference type="RefSeq" id="WP_085892960.1">
    <property type="nucleotide sequence ID" value="NZ_FWFL01000007.1"/>
</dbReference>
<dbReference type="AlphaFoldDB" id="A0A1Y5SYT2"/>
<reference evidence="1 2" key="1">
    <citation type="submission" date="2017-03" db="EMBL/GenBank/DDBJ databases">
        <authorList>
            <person name="Afonso C.L."/>
            <person name="Miller P.J."/>
            <person name="Scott M.A."/>
            <person name="Spackman E."/>
            <person name="Goraichik I."/>
            <person name="Dimitrov K.M."/>
            <person name="Suarez D.L."/>
            <person name="Swayne D.E."/>
        </authorList>
    </citation>
    <scope>NUCLEOTIDE SEQUENCE [LARGE SCALE GENOMIC DNA]</scope>
    <source>
        <strain evidence="1 2">CECT 8287</strain>
    </source>
</reference>
<name>A0A1Y5SYT2_9RHOB</name>
<dbReference type="SUPFAM" id="SSF46785">
    <property type="entry name" value="Winged helix' DNA-binding domain"/>
    <property type="match status" value="1"/>
</dbReference>
<organism evidence="1 2">
    <name type="scientific">Roseovarius litorisediminis</name>
    <dbReference type="NCBI Taxonomy" id="1312363"/>
    <lineage>
        <taxon>Bacteria</taxon>
        <taxon>Pseudomonadati</taxon>
        <taxon>Pseudomonadota</taxon>
        <taxon>Alphaproteobacteria</taxon>
        <taxon>Rhodobacterales</taxon>
        <taxon>Roseobacteraceae</taxon>
        <taxon>Roseovarius</taxon>
    </lineage>
</organism>
<evidence type="ECO:0008006" key="3">
    <source>
        <dbReference type="Google" id="ProtNLM"/>
    </source>
</evidence>
<dbReference type="InterPro" id="IPR036390">
    <property type="entry name" value="WH_DNA-bd_sf"/>
</dbReference>
<evidence type="ECO:0000313" key="1">
    <source>
        <dbReference type="EMBL" id="SLN52072.1"/>
    </source>
</evidence>
<dbReference type="EMBL" id="FWFL01000007">
    <property type="protein sequence ID" value="SLN52072.1"/>
    <property type="molecule type" value="Genomic_DNA"/>
</dbReference>
<dbReference type="InterPro" id="IPR036388">
    <property type="entry name" value="WH-like_DNA-bd_sf"/>
</dbReference>